<evidence type="ECO:0000313" key="2">
    <source>
        <dbReference type="Proteomes" id="UP001068379"/>
    </source>
</evidence>
<dbReference type="RefSeq" id="WP_269356783.1">
    <property type="nucleotide sequence ID" value="NZ_JAPWHE010000001.1"/>
</dbReference>
<evidence type="ECO:0000313" key="1">
    <source>
        <dbReference type="EMBL" id="MCZ4329062.1"/>
    </source>
</evidence>
<organism evidence="1 2">
    <name type="scientific">Castellaniella denitrificans</name>
    <dbReference type="NCBI Taxonomy" id="56119"/>
    <lineage>
        <taxon>Bacteria</taxon>
        <taxon>Pseudomonadati</taxon>
        <taxon>Pseudomonadota</taxon>
        <taxon>Betaproteobacteria</taxon>
        <taxon>Burkholderiales</taxon>
        <taxon>Alcaligenaceae</taxon>
        <taxon>Castellaniella</taxon>
    </lineage>
</organism>
<sequence length="99" mass="10719">MTVVQVASPEFVEVIRLSDGADLWWSDVDGLQPPVRAASVPGDRLRFRFRGEQYEIDRADVTLSDEDALVVDACGTVPVSLPYDHKQASVKGAGEGCGK</sequence>
<keyword evidence="2" id="KW-1185">Reference proteome</keyword>
<accession>A0ABT4M182</accession>
<proteinExistence type="predicted"/>
<gene>
    <name evidence="1" type="ORF">O4H32_03695</name>
</gene>
<dbReference type="EMBL" id="JAPWHE010000001">
    <property type="protein sequence ID" value="MCZ4329062.1"/>
    <property type="molecule type" value="Genomic_DNA"/>
</dbReference>
<dbReference type="Proteomes" id="UP001068379">
    <property type="component" value="Unassembled WGS sequence"/>
</dbReference>
<reference evidence="1" key="1">
    <citation type="submission" date="2022-12" db="EMBL/GenBank/DDBJ databases">
        <title>Bacterial isolates from different developmental stages of Nematostella vectensis.</title>
        <authorList>
            <person name="Fraune S."/>
        </authorList>
    </citation>
    <scope>NUCLEOTIDE SEQUENCE</scope>
    <source>
        <strain evidence="1">G21619-S1</strain>
    </source>
</reference>
<name>A0ABT4M182_9BURK</name>
<protein>
    <submittedName>
        <fullName evidence="1">Uncharacterized protein</fullName>
    </submittedName>
</protein>
<comment type="caution">
    <text evidence="1">The sequence shown here is derived from an EMBL/GenBank/DDBJ whole genome shotgun (WGS) entry which is preliminary data.</text>
</comment>